<organism evidence="11 20">
    <name type="scientific">Pseudomonas aeruginosa</name>
    <dbReference type="NCBI Taxonomy" id="287"/>
    <lineage>
        <taxon>Bacteria</taxon>
        <taxon>Pseudomonadati</taxon>
        <taxon>Pseudomonadota</taxon>
        <taxon>Gammaproteobacteria</taxon>
        <taxon>Pseudomonadales</taxon>
        <taxon>Pseudomonadaceae</taxon>
        <taxon>Pseudomonas</taxon>
    </lineage>
</organism>
<evidence type="ECO:0000313" key="10">
    <source>
        <dbReference type="EMBL" id="MUI33497.1"/>
    </source>
</evidence>
<evidence type="ECO:0000256" key="1">
    <source>
        <dbReference type="ARBA" id="ARBA00005879"/>
    </source>
</evidence>
<dbReference type="GO" id="GO:0032259">
    <property type="term" value="P:methylation"/>
    <property type="evidence" value="ECO:0007669"/>
    <property type="project" value="UniProtKB-KW"/>
</dbReference>
<dbReference type="Proteomes" id="UP000270834">
    <property type="component" value="Unassembled WGS sequence"/>
</dbReference>
<reference evidence="14 18" key="4">
    <citation type="submission" date="2019-01" db="EMBL/GenBank/DDBJ databases">
        <title>The Pseudomonas aeruginosa pan-genome provides new insights on its population structure, horizontal gene transfer and pathogenicity.</title>
        <authorList>
            <person name="Freschi L."/>
            <person name="Vincent A.T."/>
            <person name="Jeukens J."/>
            <person name="Emond-Rheault J.-G."/>
            <person name="Kukavica-Ibrulj I."/>
            <person name="Dupont M.-J."/>
            <person name="Charette S.J."/>
            <person name="Boyle B."/>
            <person name="Levesque R.C."/>
        </authorList>
    </citation>
    <scope>NUCLEOTIDE SEQUENCE [LARGE SCALE GENOMIC DNA]</scope>
    <source>
        <strain evidence="14 18">PA-W36</strain>
    </source>
</reference>
<sequence>MSGKVWLVGAGPGDPELLTLKAVRALQDADVVMVDDLVNPSILEHCPSARLVRVGKRGGCRSTPQDFIQRLMLRHARQGRSVVRLKGGDPCIFGRAGEEAEWLARHGIDSEIVNGITAGLAGATACGIPLTYRGISRGVTLVTAHTQDDSPLAWEALARSGTTLVVYMGVARLAEIQAGLLAGGMAEDTPLAMIENATLGNQRECRSNLGELLRDAGRFALKSPAILVIGEVTRDIVSQPISLSA</sequence>
<dbReference type="Proteomes" id="UP000433532">
    <property type="component" value="Unassembled WGS sequence"/>
</dbReference>
<evidence type="ECO:0000256" key="4">
    <source>
        <dbReference type="ARBA" id="ARBA00022679"/>
    </source>
</evidence>
<dbReference type="EC" id="2.1.1.107" evidence="2"/>
<dbReference type="InterPro" id="IPR000878">
    <property type="entry name" value="4pyrrol_Mease"/>
</dbReference>
<dbReference type="PANTHER" id="PTHR45790">
    <property type="entry name" value="SIROHEME SYNTHASE-RELATED"/>
    <property type="match status" value="1"/>
</dbReference>
<evidence type="ECO:0000313" key="15">
    <source>
        <dbReference type="EMBL" id="WOS75144.1"/>
    </source>
</evidence>
<dbReference type="Proteomes" id="UP000644192">
    <property type="component" value="Unassembled WGS sequence"/>
</dbReference>
<dbReference type="Pfam" id="PF00590">
    <property type="entry name" value="TP_methylase"/>
    <property type="match status" value="1"/>
</dbReference>
<proteinExistence type="inferred from homology"/>
<dbReference type="GO" id="GO:0004851">
    <property type="term" value="F:uroporphyrin-III C-methyltransferase activity"/>
    <property type="evidence" value="ECO:0007669"/>
    <property type="project" value="UniProtKB-EC"/>
</dbReference>
<dbReference type="Gene3D" id="3.30.950.10">
    <property type="entry name" value="Methyltransferase, Cobalt-precorrin-4 Transmethylase, Domain 2"/>
    <property type="match status" value="1"/>
</dbReference>
<protein>
    <recommendedName>
        <fullName evidence="2">uroporphyrinogen-III C-methyltransferase</fullName>
        <ecNumber evidence="2">2.1.1.107</ecNumber>
    </recommendedName>
</protein>
<evidence type="ECO:0000313" key="18">
    <source>
        <dbReference type="Proteomes" id="UP000284767"/>
    </source>
</evidence>
<comment type="pathway">
    <text evidence="7">Porphyrin-containing compound metabolism; siroheme biosynthesis; precorrin-2 from uroporphyrinogen III: step 1/1.</text>
</comment>
<dbReference type="InterPro" id="IPR035996">
    <property type="entry name" value="4pyrrol_Methylase_sf"/>
</dbReference>
<dbReference type="Gene3D" id="3.40.1010.10">
    <property type="entry name" value="Cobalt-precorrin-4 Transmethylase, Domain 1"/>
    <property type="match status" value="1"/>
</dbReference>
<evidence type="ECO:0000256" key="7">
    <source>
        <dbReference type="ARBA" id="ARBA00025705"/>
    </source>
</evidence>
<reference evidence="12 16" key="1">
    <citation type="submission" date="2017-05" db="EMBL/GenBank/DDBJ databases">
        <authorList>
            <person name="Song R."/>
            <person name="Chenine A.L."/>
            <person name="Ruprecht R.M."/>
        </authorList>
    </citation>
    <scope>NUCLEOTIDE SEQUENCE [LARGE SCALE GENOMIC DNA]</scope>
    <source>
        <strain evidence="12 16">S567_C10_BS</strain>
    </source>
</reference>
<dbReference type="EMBL" id="WOAD01000001">
    <property type="protein sequence ID" value="MUI33497.1"/>
    <property type="molecule type" value="Genomic_DNA"/>
</dbReference>
<evidence type="ECO:0000259" key="9">
    <source>
        <dbReference type="Pfam" id="PF00590"/>
    </source>
</evidence>
<reference evidence="11" key="6">
    <citation type="submission" date="2020-01" db="EMBL/GenBank/DDBJ databases">
        <title>Bacteria Cultured from War Wounds Associated with the Conflict in Eastern Ukraine.</title>
        <authorList>
            <person name="Snesrud E."/>
            <person name="Galac M.R."/>
            <person name="Mc Gann P."/>
            <person name="Valentine K."/>
            <person name="Viacheslav K."/>
        </authorList>
    </citation>
    <scope>NUCLEOTIDE SEQUENCE</scope>
    <source>
        <strain evidence="11">VNMU148</strain>
    </source>
</reference>
<dbReference type="PANTHER" id="PTHR45790:SF3">
    <property type="entry name" value="S-ADENOSYL-L-METHIONINE-DEPENDENT UROPORPHYRINOGEN III METHYLTRANSFERASE, CHLOROPLASTIC"/>
    <property type="match status" value="1"/>
</dbReference>
<dbReference type="EMBL" id="NFFZ01000022">
    <property type="protein sequence ID" value="OTI56310.1"/>
    <property type="molecule type" value="Genomic_DNA"/>
</dbReference>
<dbReference type="FunFam" id="3.30.950.10:FF:000010">
    <property type="entry name" value="Uroporphyrin-III C-methyltransferase"/>
    <property type="match status" value="1"/>
</dbReference>
<dbReference type="InterPro" id="IPR006366">
    <property type="entry name" value="CobA/CysG_C"/>
</dbReference>
<evidence type="ECO:0000313" key="19">
    <source>
        <dbReference type="Proteomes" id="UP000433532"/>
    </source>
</evidence>
<evidence type="ECO:0000256" key="3">
    <source>
        <dbReference type="ARBA" id="ARBA00022603"/>
    </source>
</evidence>
<evidence type="ECO:0000313" key="13">
    <source>
        <dbReference type="EMBL" id="RMS51767.1"/>
    </source>
</evidence>
<dbReference type="EMBL" id="WXZT01000014">
    <property type="protein sequence ID" value="MZZ14599.1"/>
    <property type="molecule type" value="Genomic_DNA"/>
</dbReference>
<dbReference type="InterPro" id="IPR014776">
    <property type="entry name" value="4pyrrole_Mease_sub2"/>
</dbReference>
<reference evidence="10 19" key="5">
    <citation type="submission" date="2019-11" db="EMBL/GenBank/DDBJ databases">
        <title>Genomes of ocular Pseudomonas aeruginosa isolates.</title>
        <authorList>
            <person name="Khan M."/>
            <person name="Rice S.A."/>
            <person name="Willcox M.D.P."/>
            <person name="Stapleton F."/>
        </authorList>
    </citation>
    <scope>NUCLEOTIDE SEQUENCE [LARGE SCALE GENOMIC DNA]</scope>
    <source>
        <strain evidence="10 19">PA221</strain>
    </source>
</reference>
<dbReference type="EMBL" id="NSNE01000002">
    <property type="protein sequence ID" value="RPM21752.1"/>
    <property type="molecule type" value="Genomic_DNA"/>
</dbReference>
<dbReference type="InterPro" id="IPR003043">
    <property type="entry name" value="Uropor_MeTrfase_CS"/>
</dbReference>
<dbReference type="PROSITE" id="PS00839">
    <property type="entry name" value="SUMT_1"/>
    <property type="match status" value="1"/>
</dbReference>
<dbReference type="CDD" id="cd11642">
    <property type="entry name" value="SUMT"/>
    <property type="match status" value="1"/>
</dbReference>
<dbReference type="InterPro" id="IPR014777">
    <property type="entry name" value="4pyrrole_Mease_sub1"/>
</dbReference>
<evidence type="ECO:0000313" key="14">
    <source>
        <dbReference type="EMBL" id="RPM21752.1"/>
    </source>
</evidence>
<dbReference type="SUPFAM" id="SSF53790">
    <property type="entry name" value="Tetrapyrrole methylase"/>
    <property type="match status" value="1"/>
</dbReference>
<dbReference type="NCBIfam" id="NF004790">
    <property type="entry name" value="PRK06136.1"/>
    <property type="match status" value="1"/>
</dbReference>
<dbReference type="Proteomes" id="UP000284767">
    <property type="component" value="Unassembled WGS sequence"/>
</dbReference>
<accession>A0A1S1C057</accession>
<dbReference type="OMA" id="EWTPQEY"/>
<dbReference type="Proteomes" id="UP000194857">
    <property type="component" value="Unassembled WGS sequence"/>
</dbReference>
<reference evidence="13 17" key="3">
    <citation type="submission" date="2018-08" db="EMBL/GenBank/DDBJ databases">
        <title>Recombination of ecologically and evolutionarily significant loci maintains genetic cohesion in the Pseudomonas syringae species complex.</title>
        <authorList>
            <person name="Dillon M."/>
            <person name="Thakur S."/>
            <person name="Almeida R.N.D."/>
            <person name="Weir B.S."/>
            <person name="Guttman D.S."/>
        </authorList>
    </citation>
    <scope>NUCLEOTIDE SEQUENCE [LARGE SCALE GENOMIC DNA]</scope>
    <source>
        <strain evidence="13 17">ICMP 7846</strain>
    </source>
</reference>
<dbReference type="RefSeq" id="WP_003087845.1">
    <property type="nucleotide sequence ID" value="NZ_AP014622.1"/>
</dbReference>
<evidence type="ECO:0000313" key="16">
    <source>
        <dbReference type="Proteomes" id="UP000194857"/>
    </source>
</evidence>
<evidence type="ECO:0000313" key="20">
    <source>
        <dbReference type="Proteomes" id="UP000644192"/>
    </source>
</evidence>
<accession>A0A072ZHT6</accession>
<reference evidence="14 18" key="2">
    <citation type="submission" date="2017-08" db="EMBL/GenBank/DDBJ databases">
        <authorList>
            <person name="Feschi L."/>
            <person name="Jeukens J."/>
            <person name="Emond-Rheault J.-G."/>
            <person name="Kukavica-Ibrulj I."/>
            <person name="Boyle B."/>
            <person name="Levesque R.C."/>
        </authorList>
    </citation>
    <scope>NUCLEOTIDE SEQUENCE [LARGE SCALE GENOMIC DNA]</scope>
    <source>
        <strain evidence="14 18">PA-W36</strain>
    </source>
</reference>
<dbReference type="InterPro" id="IPR050161">
    <property type="entry name" value="Siro_Cobalamin_biosynth"/>
</dbReference>
<evidence type="ECO:0000256" key="5">
    <source>
        <dbReference type="ARBA" id="ARBA00022691"/>
    </source>
</evidence>
<dbReference type="GO" id="GO:0019354">
    <property type="term" value="P:siroheme biosynthetic process"/>
    <property type="evidence" value="ECO:0007669"/>
    <property type="project" value="UniProtKB-UniPathway"/>
</dbReference>
<evidence type="ECO:0000313" key="11">
    <source>
        <dbReference type="EMBL" id="MZZ14599.1"/>
    </source>
</evidence>
<keyword evidence="4 11" id="KW-0808">Transferase</keyword>
<evidence type="ECO:0000256" key="8">
    <source>
        <dbReference type="ARBA" id="ARBA00060548"/>
    </source>
</evidence>
<reference evidence="15" key="7">
    <citation type="submission" date="2023-06" db="EMBL/GenBank/DDBJ databases">
        <authorList>
            <consortium name="Clinical and Environmental Microbiology Branch: Whole genome sequencing antimicrobial resistance pathogens in the healthcare setting"/>
        </authorList>
    </citation>
    <scope>NUCLEOTIDE SEQUENCE</scope>
    <source>
        <strain evidence="15">2021CK-01020</strain>
    </source>
</reference>
<evidence type="ECO:0000313" key="12">
    <source>
        <dbReference type="EMBL" id="OTI56310.1"/>
    </source>
</evidence>
<keyword evidence="3 11" id="KW-0489">Methyltransferase</keyword>
<dbReference type="KEGG" id="paeb:NCGM1900_4785"/>
<name>A0A072ZHT6_PSEAI</name>
<feature type="domain" description="Tetrapyrrole methylase" evidence="9">
    <location>
        <begin position="4"/>
        <end position="212"/>
    </location>
</feature>
<dbReference type="eggNOG" id="COG0007">
    <property type="taxonomic scope" value="Bacteria"/>
</dbReference>
<comment type="pathway">
    <text evidence="8">Cofactor biosynthesis; adenosylcobalamin biosynthesis; precorrin-2 from uroporphyrinogen III: step 1/1.</text>
</comment>
<dbReference type="SMR" id="A0A072ZHT6"/>
<dbReference type="NCBIfam" id="TIGR01469">
    <property type="entry name" value="cobA_cysG_Cterm"/>
    <property type="match status" value="1"/>
</dbReference>
<dbReference type="Proteomes" id="UP001297540">
    <property type="component" value="Chromosome"/>
</dbReference>
<dbReference type="UniPathway" id="UPA00262">
    <property type="reaction ID" value="UER00211"/>
</dbReference>
<dbReference type="EMBL" id="RBSQ01000832">
    <property type="protein sequence ID" value="RMS51767.1"/>
    <property type="molecule type" value="Genomic_DNA"/>
</dbReference>
<dbReference type="FunFam" id="3.40.1010.10:FF:000001">
    <property type="entry name" value="Siroheme synthase"/>
    <property type="match status" value="1"/>
</dbReference>
<keyword evidence="5" id="KW-0949">S-adenosyl-L-methionine</keyword>
<comment type="similarity">
    <text evidence="1">Belongs to the precorrin methyltransferase family.</text>
</comment>
<evidence type="ECO:0000256" key="2">
    <source>
        <dbReference type="ARBA" id="ARBA00012162"/>
    </source>
</evidence>
<dbReference type="AlphaFoldDB" id="A0A072ZHT6"/>
<gene>
    <name evidence="11" type="primary">cobA</name>
    <name evidence="13" type="ORF">ALP65_02549</name>
    <name evidence="12" type="ORF">CAZ10_29800</name>
    <name evidence="10" type="ORF">GNQ48_00660</name>
    <name evidence="11" type="ORF">GUL26_20340</name>
    <name evidence="14" type="ORF">IPC1295_05660</name>
    <name evidence="15" type="ORF">L4V69_21840</name>
</gene>
<keyword evidence="6" id="KW-0627">Porphyrin biosynthesis</keyword>
<evidence type="ECO:0000313" key="17">
    <source>
        <dbReference type="Proteomes" id="UP000270834"/>
    </source>
</evidence>
<reference evidence="15" key="8">
    <citation type="submission" date="2023-10" db="EMBL/GenBank/DDBJ databases">
        <title>Pathogen: clinical or host-associated sample.</title>
        <authorList>
            <person name="Hergert J."/>
            <person name="Casey R."/>
            <person name="Wagner J."/>
            <person name="Young E.L."/>
            <person name="Oakeson K.F."/>
        </authorList>
    </citation>
    <scope>NUCLEOTIDE SEQUENCE</scope>
    <source>
        <strain evidence="15">2021CK-01020</strain>
    </source>
</reference>
<dbReference type="EMBL" id="CP136986">
    <property type="protein sequence ID" value="WOS75144.1"/>
    <property type="molecule type" value="Genomic_DNA"/>
</dbReference>
<evidence type="ECO:0000256" key="6">
    <source>
        <dbReference type="ARBA" id="ARBA00023244"/>
    </source>
</evidence>